<dbReference type="InterPro" id="IPR050315">
    <property type="entry name" value="FAD-oxidoreductase_2"/>
</dbReference>
<dbReference type="Proteomes" id="UP001197247">
    <property type="component" value="Unassembled WGS sequence"/>
</dbReference>
<keyword evidence="2" id="KW-0285">Flavoprotein</keyword>
<evidence type="ECO:0000256" key="4">
    <source>
        <dbReference type="ARBA" id="ARBA00023002"/>
    </source>
</evidence>
<protein>
    <submittedName>
        <fullName evidence="6">FAD-dependent tricarballylate dehydrogenase TcuA</fullName>
    </submittedName>
</protein>
<proteinExistence type="predicted"/>
<keyword evidence="3" id="KW-0274">FAD</keyword>
<evidence type="ECO:0000256" key="1">
    <source>
        <dbReference type="ARBA" id="ARBA00001974"/>
    </source>
</evidence>
<dbReference type="PANTHER" id="PTHR43400:SF7">
    <property type="entry name" value="FAD-DEPENDENT OXIDOREDUCTASE 2 FAD BINDING DOMAIN-CONTAINING PROTEIN"/>
    <property type="match status" value="1"/>
</dbReference>
<organism evidence="6 7">
    <name type="scientific">Kineosporia corallincola</name>
    <dbReference type="NCBI Taxonomy" id="2835133"/>
    <lineage>
        <taxon>Bacteria</taxon>
        <taxon>Bacillati</taxon>
        <taxon>Actinomycetota</taxon>
        <taxon>Actinomycetes</taxon>
        <taxon>Kineosporiales</taxon>
        <taxon>Kineosporiaceae</taxon>
        <taxon>Kineosporia</taxon>
    </lineage>
</organism>
<dbReference type="RefSeq" id="WP_214156309.1">
    <property type="nucleotide sequence ID" value="NZ_JAHBAY010000005.1"/>
</dbReference>
<reference evidence="6 7" key="1">
    <citation type="submission" date="2021-05" db="EMBL/GenBank/DDBJ databases">
        <title>Kineosporia and Streptomyces sp. nov. two new marine actinobacteria isolated from Coral.</title>
        <authorList>
            <person name="Buangrab K."/>
            <person name="Sutthacheep M."/>
            <person name="Yeemin T."/>
            <person name="Harunari E."/>
            <person name="Igarashi Y."/>
            <person name="Kanchanasin P."/>
            <person name="Tanasupawat S."/>
            <person name="Phongsopitanun W."/>
        </authorList>
    </citation>
    <scope>NUCLEOTIDE SEQUENCE [LARGE SCALE GENOMIC DNA]</scope>
    <source>
        <strain evidence="6 7">J2-2</strain>
    </source>
</reference>
<dbReference type="PRINTS" id="PR00411">
    <property type="entry name" value="PNDRDTASEI"/>
</dbReference>
<dbReference type="InterPro" id="IPR036188">
    <property type="entry name" value="FAD/NAD-bd_sf"/>
</dbReference>
<dbReference type="SUPFAM" id="SSF51905">
    <property type="entry name" value="FAD/NAD(P)-binding domain"/>
    <property type="match status" value="1"/>
</dbReference>
<evidence type="ECO:0000256" key="2">
    <source>
        <dbReference type="ARBA" id="ARBA00022630"/>
    </source>
</evidence>
<keyword evidence="4" id="KW-0560">Oxidoreductase</keyword>
<dbReference type="EMBL" id="JAHBAY010000005">
    <property type="protein sequence ID" value="MBT0770013.1"/>
    <property type="molecule type" value="Genomic_DNA"/>
</dbReference>
<dbReference type="Gene3D" id="3.50.50.60">
    <property type="entry name" value="FAD/NAD(P)-binding domain"/>
    <property type="match status" value="1"/>
</dbReference>
<evidence type="ECO:0000259" key="5">
    <source>
        <dbReference type="Pfam" id="PF00890"/>
    </source>
</evidence>
<evidence type="ECO:0000256" key="3">
    <source>
        <dbReference type="ARBA" id="ARBA00022827"/>
    </source>
</evidence>
<gene>
    <name evidence="6" type="primary">tcuA</name>
    <name evidence="6" type="ORF">KIH74_13830</name>
</gene>
<dbReference type="SUPFAM" id="SSF56425">
    <property type="entry name" value="Succinate dehydrogenase/fumarate reductase flavoprotein, catalytic domain"/>
    <property type="match status" value="1"/>
</dbReference>
<comment type="caution">
    <text evidence="6">The sequence shown here is derived from an EMBL/GenBank/DDBJ whole genome shotgun (WGS) entry which is preliminary data.</text>
</comment>
<feature type="domain" description="FAD-dependent oxidoreductase 2 FAD-binding" evidence="5">
    <location>
        <begin position="7"/>
        <end position="468"/>
    </location>
</feature>
<dbReference type="NCBIfam" id="NF006130">
    <property type="entry name" value="PRK08274.1"/>
    <property type="match status" value="1"/>
</dbReference>
<comment type="cofactor">
    <cofactor evidence="1">
        <name>FAD</name>
        <dbReference type="ChEBI" id="CHEBI:57692"/>
    </cofactor>
</comment>
<evidence type="ECO:0000313" key="7">
    <source>
        <dbReference type="Proteomes" id="UP001197247"/>
    </source>
</evidence>
<dbReference type="PANTHER" id="PTHR43400">
    <property type="entry name" value="FUMARATE REDUCTASE"/>
    <property type="match status" value="1"/>
</dbReference>
<dbReference type="InterPro" id="IPR027477">
    <property type="entry name" value="Succ_DH/fumarate_Rdtase_cat_sf"/>
</dbReference>
<keyword evidence="7" id="KW-1185">Reference proteome</keyword>
<dbReference type="InterPro" id="IPR003953">
    <property type="entry name" value="FAD-dep_OxRdtase_2_FAD-bd"/>
</dbReference>
<name>A0ABS5TFZ4_9ACTN</name>
<dbReference type="Pfam" id="PF00890">
    <property type="entry name" value="FAD_binding_2"/>
    <property type="match status" value="1"/>
</dbReference>
<accession>A0ABS5TFZ4</accession>
<dbReference type="Gene3D" id="3.90.700.10">
    <property type="entry name" value="Succinate dehydrogenase/fumarate reductase flavoprotein, catalytic domain"/>
    <property type="match status" value="1"/>
</dbReference>
<evidence type="ECO:0000313" key="6">
    <source>
        <dbReference type="EMBL" id="MBT0770013.1"/>
    </source>
</evidence>
<sequence length="484" mass="51935">MHNHNTDVVVVGGGNAGYCAAHAAAERGRRVVLLEAAPRDQAGGNSYYTIGSTRMVHAGLDDLLGILEPDERHARTQVPPYPAAEYLADLERVTAGRLDRELAEAVVNDSRDTVGWLHALGMRFRLMYERQAHQGADGKYLFWGQSHVCTVDGGPGLMADHERIASRLGVEVHHGCPVTKLITDGDAVVGVRSGDREFRAESVVIAGGGFEANTEWRRRYLGEGWQHAKVRGTPYNTGEAIHAALEAGADRGGDWSTCHSVPWDASYPENESNRTLTNRLSRYGYPLGILVNRQGRRFLDEGADFRNYTYAKYGKVILEQPGAVAFQVFDATTRAMLAAYEYDMPGIRPIVADSLGELAAAMDIDVDGFVRTVAAFNASVDTSRPLDPTVKDGRSASAHPVKSNWASAVEMPPYYAYPVTCGISFTFGGLRGNTAGQVLDPSGAPIPGLFACGEALGGLFSGNYPTGAGLAAGMVMGRRAGSLA</sequence>